<dbReference type="Pfam" id="PF21941">
    <property type="entry name" value="SMEK_N"/>
    <property type="match status" value="1"/>
</dbReference>
<dbReference type="Gene3D" id="3.40.50.300">
    <property type="entry name" value="P-loop containing nucleotide triphosphate hydrolases"/>
    <property type="match status" value="1"/>
</dbReference>
<dbReference type="InterPro" id="IPR027417">
    <property type="entry name" value="P-loop_NTPase"/>
</dbReference>
<organism evidence="3 4">
    <name type="scientific">Sporocytophaga myxococcoides</name>
    <dbReference type="NCBI Taxonomy" id="153721"/>
    <lineage>
        <taxon>Bacteria</taxon>
        <taxon>Pseudomonadati</taxon>
        <taxon>Bacteroidota</taxon>
        <taxon>Cytophagia</taxon>
        <taxon>Cytophagales</taxon>
        <taxon>Cytophagaceae</taxon>
        <taxon>Sporocytophaga</taxon>
    </lineage>
</organism>
<dbReference type="InterPro" id="IPR007111">
    <property type="entry name" value="NACHT_NTPase"/>
</dbReference>
<evidence type="ECO:0000313" key="4">
    <source>
        <dbReference type="Proteomes" id="UP000030185"/>
    </source>
</evidence>
<reference evidence="3 4" key="1">
    <citation type="submission" date="2014-09" db="EMBL/GenBank/DDBJ databases">
        <title>Sporocytophaga myxococcoides PG-01 genome sequencing.</title>
        <authorList>
            <person name="Liu L."/>
            <person name="Gao P.J."/>
            <person name="Chen G.J."/>
            <person name="Wang L.S."/>
        </authorList>
    </citation>
    <scope>NUCLEOTIDE SEQUENCE [LARGE SCALE GENOMIC DNA]</scope>
    <source>
        <strain evidence="3 4">PG-01</strain>
    </source>
</reference>
<dbReference type="InterPro" id="IPR047740">
    <property type="entry name" value="SMEK_dom"/>
</dbReference>
<dbReference type="PANTHER" id="PTHR46312:SF2">
    <property type="entry name" value="NUCLEOTIDE-BINDING OLIGOMERIZATION DOMAIN-CONTAINING PROTEIN 2-LIKE"/>
    <property type="match status" value="1"/>
</dbReference>
<sequence length="906" mass="106552">MNTILLIQSISKFLSRLSENVKILNSIGDYSLNIYAENALIEVFNLIYDANFKNINSEKKNYPSIDLVDSSRGIAIQITSTNNNTKIKDCISKFFKYGSESNCDTLYIFILTEKQKKYDDSKIKIHIKKCINEFSLKSNRKFKFTSSRNIIDKIDIIQTLYKTNNINQLSLIELALKNQFEKIEAKEDLSKYYQNLKKRYYEVVMNDAKGMTLKDIYVEPDFKAHEYCILNQSVLKLENNTSRDFFYKNTEFHSIHSYFNSHFFNNVNNSLFKTSNIALILGYPGQGKTSFCIKLVYDHLTSESGNKDIFYFKLKDIRDSKNLINNPLSLLYEEACFLTEKEINKHTFRKSVLVLDGLDELFMKEGLRLDDIERLCRELIRETEKFNSLQIIITSRYGYIELEKLKKEDILIFQLDSFDEKHQNEWVEKYQRFHPDSWLTLSQISSYKKKRYIRELIEQPLLLHILASLSTPVDKYTDRTALYDRLFTDLIERRYSQDGQIENLKNIEKEDLREIIEEIAFAIYKSGNGYISKKELMNLSSVKSYLEKLGNLEFRESIKGIMISFYFKESEKDILENGNDKDFAIEFLHKSLQEFMVAEKLVRSFSFEFINKDMKGKYVINSFHDALKLINELFSLQPISREIEGYLMQMIAKIDNKDNIAQRVNIFFNDLVAKDFLYSFDSNKEEDPILRSLYSFNGTWLFLRLLSPEFNYLSNIKTRQKVVDYLKTLGNSFSSFRFDDLSFQDLTRIDATLFGRVGGVINHNINFSYSDLNDSQFIGSDIINCKFSHTEMFCTRFYECLIKNCDFSESYLGDCVFENVTFENVNFSNSSISILSMKNVNFRKMKQEYFYGVKINLELLISIIKLNVKIKVSMLDRVYDNKNSKNIEHTDLIKILKKNIPNFKES</sequence>
<dbReference type="EMBL" id="BBLT01000006">
    <property type="protein sequence ID" value="GAL86027.1"/>
    <property type="molecule type" value="Genomic_DNA"/>
</dbReference>
<dbReference type="OrthoDB" id="9783370at2"/>
<name>A0A098LHX3_9BACT</name>
<accession>A0A098LHX3</accession>
<dbReference type="Pfam" id="PF00805">
    <property type="entry name" value="Pentapeptide"/>
    <property type="match status" value="1"/>
</dbReference>
<dbReference type="STRING" id="153721.MYP_3256"/>
<dbReference type="PANTHER" id="PTHR46312">
    <property type="entry name" value="NACHT DOMAIN-CONTAINING PROTEIN"/>
    <property type="match status" value="1"/>
</dbReference>
<dbReference type="eggNOG" id="COG3903">
    <property type="taxonomic scope" value="Bacteria"/>
</dbReference>
<keyword evidence="4" id="KW-1185">Reference proteome</keyword>
<evidence type="ECO:0000259" key="2">
    <source>
        <dbReference type="Pfam" id="PF21941"/>
    </source>
</evidence>
<dbReference type="NCBIfam" id="NF033859">
    <property type="entry name" value="SMEK_N"/>
    <property type="match status" value="1"/>
</dbReference>
<dbReference type="RefSeq" id="WP_052430260.1">
    <property type="nucleotide sequence ID" value="NZ_BBLT01000006.1"/>
</dbReference>
<proteinExistence type="predicted"/>
<dbReference type="Proteomes" id="UP000030185">
    <property type="component" value="Unassembled WGS sequence"/>
</dbReference>
<comment type="caution">
    <text evidence="3">The sequence shown here is derived from an EMBL/GenBank/DDBJ whole genome shotgun (WGS) entry which is preliminary data.</text>
</comment>
<feature type="domain" description="NACHT" evidence="1">
    <location>
        <begin position="279"/>
        <end position="431"/>
    </location>
</feature>
<protein>
    <submittedName>
        <fullName evidence="3">Peptide deformylase</fullName>
    </submittedName>
</protein>
<dbReference type="Pfam" id="PF05729">
    <property type="entry name" value="NACHT"/>
    <property type="match status" value="1"/>
</dbReference>
<dbReference type="SUPFAM" id="SSF141571">
    <property type="entry name" value="Pentapeptide repeat-like"/>
    <property type="match status" value="1"/>
</dbReference>
<gene>
    <name evidence="3" type="ORF">MYP_3256</name>
</gene>
<dbReference type="eggNOG" id="COG5635">
    <property type="taxonomic scope" value="Bacteria"/>
</dbReference>
<dbReference type="SUPFAM" id="SSF52540">
    <property type="entry name" value="P-loop containing nucleoside triphosphate hydrolases"/>
    <property type="match status" value="1"/>
</dbReference>
<dbReference type="Gene3D" id="2.160.20.80">
    <property type="entry name" value="E3 ubiquitin-protein ligase SopA"/>
    <property type="match status" value="1"/>
</dbReference>
<evidence type="ECO:0000259" key="1">
    <source>
        <dbReference type="Pfam" id="PF05729"/>
    </source>
</evidence>
<feature type="domain" description="SMEK" evidence="2">
    <location>
        <begin position="10"/>
        <end position="159"/>
    </location>
</feature>
<dbReference type="InterPro" id="IPR001646">
    <property type="entry name" value="5peptide_repeat"/>
</dbReference>
<evidence type="ECO:0000313" key="3">
    <source>
        <dbReference type="EMBL" id="GAL86027.1"/>
    </source>
</evidence>
<dbReference type="AlphaFoldDB" id="A0A098LHX3"/>